<gene>
    <name evidence="2" type="ORF">SEVIR_1G129866v2</name>
</gene>
<dbReference type="SUPFAM" id="SSF53098">
    <property type="entry name" value="Ribonuclease H-like"/>
    <property type="match status" value="1"/>
</dbReference>
<accession>A0A4U6W9J8</accession>
<evidence type="ECO:0008006" key="4">
    <source>
        <dbReference type="Google" id="ProtNLM"/>
    </source>
</evidence>
<evidence type="ECO:0000313" key="3">
    <source>
        <dbReference type="Proteomes" id="UP000298652"/>
    </source>
</evidence>
<dbReference type="PANTHER" id="PTHR11697:SF230">
    <property type="entry name" value="ZINC FINGER, MYM DOMAIN CONTAINING 1"/>
    <property type="match status" value="1"/>
</dbReference>
<dbReference type="EMBL" id="CM016552">
    <property type="protein sequence ID" value="TKW38655.1"/>
    <property type="molecule type" value="Genomic_DNA"/>
</dbReference>
<protein>
    <recommendedName>
        <fullName evidence="4">HAT C-terminal dimerisation domain-containing protein</fullName>
    </recommendedName>
</protein>
<feature type="chain" id="PRO_5020203490" description="HAT C-terminal dimerisation domain-containing protein" evidence="1">
    <location>
        <begin position="27"/>
        <end position="259"/>
    </location>
</feature>
<keyword evidence="3" id="KW-1185">Reference proteome</keyword>
<dbReference type="AlphaFoldDB" id="A0A4U6W9J8"/>
<keyword evidence="1" id="KW-0732">Signal</keyword>
<sequence>MECFEFVFIMVLMLKLLGIINELSHAKQTKGLNIVNALELIHDVKAQFNTMRESGWDNLFDDARQFCDVNGIPIPNMAEEISVRGRSRRDGFTITNLHHYRVGIFYVVLDKICAKMNHRFSEVTTELLMCFSCLDPKGSFSSFDVNKLARLAEIYDEDFLNHDRGVITGQLETYILHLIELALLVPVSTATVERAFSAMKTIKSKSRNKIADDWFNNLMVCYIERELFNSLDEATILRWFQNLKSCKMQLPRNPARVQP</sequence>
<dbReference type="Proteomes" id="UP000298652">
    <property type="component" value="Chromosome 1"/>
</dbReference>
<dbReference type="Gramene" id="TKW38655">
    <property type="protein sequence ID" value="TKW38655"/>
    <property type="gene ID" value="SEVIR_1G129866v2"/>
</dbReference>
<reference evidence="2" key="1">
    <citation type="submission" date="2019-03" db="EMBL/GenBank/DDBJ databases">
        <title>WGS assembly of Setaria viridis.</title>
        <authorList>
            <person name="Huang P."/>
            <person name="Jenkins J."/>
            <person name="Grimwood J."/>
            <person name="Barry K."/>
            <person name="Healey A."/>
            <person name="Mamidi S."/>
            <person name="Sreedasyam A."/>
            <person name="Shu S."/>
            <person name="Feldman M."/>
            <person name="Wu J."/>
            <person name="Yu Y."/>
            <person name="Chen C."/>
            <person name="Johnson J."/>
            <person name="Rokhsar D."/>
            <person name="Baxter I."/>
            <person name="Schmutz J."/>
            <person name="Brutnell T."/>
            <person name="Kellogg E."/>
        </authorList>
    </citation>
    <scope>NUCLEOTIDE SEQUENCE [LARGE SCALE GENOMIC DNA]</scope>
</reference>
<name>A0A4U6W9J8_SETVI</name>
<evidence type="ECO:0000313" key="2">
    <source>
        <dbReference type="EMBL" id="TKW38655.1"/>
    </source>
</evidence>
<dbReference type="InterPro" id="IPR055298">
    <property type="entry name" value="AtLOH3-like"/>
</dbReference>
<organism evidence="2 3">
    <name type="scientific">Setaria viridis</name>
    <name type="common">Green bristlegrass</name>
    <name type="synonym">Setaria italica subsp. viridis</name>
    <dbReference type="NCBI Taxonomy" id="4556"/>
    <lineage>
        <taxon>Eukaryota</taxon>
        <taxon>Viridiplantae</taxon>
        <taxon>Streptophyta</taxon>
        <taxon>Embryophyta</taxon>
        <taxon>Tracheophyta</taxon>
        <taxon>Spermatophyta</taxon>
        <taxon>Magnoliopsida</taxon>
        <taxon>Liliopsida</taxon>
        <taxon>Poales</taxon>
        <taxon>Poaceae</taxon>
        <taxon>PACMAD clade</taxon>
        <taxon>Panicoideae</taxon>
        <taxon>Panicodae</taxon>
        <taxon>Paniceae</taxon>
        <taxon>Cenchrinae</taxon>
        <taxon>Setaria</taxon>
    </lineage>
</organism>
<evidence type="ECO:0000256" key="1">
    <source>
        <dbReference type="SAM" id="SignalP"/>
    </source>
</evidence>
<dbReference type="PANTHER" id="PTHR11697">
    <property type="entry name" value="GENERAL TRANSCRIPTION FACTOR 2-RELATED ZINC FINGER PROTEIN"/>
    <property type="match status" value="1"/>
</dbReference>
<proteinExistence type="predicted"/>
<feature type="signal peptide" evidence="1">
    <location>
        <begin position="1"/>
        <end position="26"/>
    </location>
</feature>
<dbReference type="InterPro" id="IPR012337">
    <property type="entry name" value="RNaseH-like_sf"/>
</dbReference>